<dbReference type="Gene3D" id="1.10.10.250">
    <property type="entry name" value="Ribosomal protein L11, C-terminal domain"/>
    <property type="match status" value="1"/>
</dbReference>
<dbReference type="CDD" id="cd00349">
    <property type="entry name" value="Ribosomal_L11"/>
    <property type="match status" value="1"/>
</dbReference>
<evidence type="ECO:0000256" key="3">
    <source>
        <dbReference type="ARBA" id="ARBA00023274"/>
    </source>
</evidence>
<dbReference type="InterPro" id="IPR000911">
    <property type="entry name" value="Ribosomal_uL11"/>
</dbReference>
<keyword evidence="2 4" id="KW-0689">Ribosomal protein</keyword>
<keyword evidence="10" id="KW-1185">Reference proteome</keyword>
<feature type="domain" description="Large ribosomal subunit protein uL11 N-terminal" evidence="7">
    <location>
        <begin position="14"/>
        <end position="72"/>
    </location>
</feature>
<name>A0ABQ0LSB1_MYCCL</name>
<sequence length="508" mass="55968">MSKAVAGKARAQIVRLLVPAGKAAPTPPVGPALGARGVKSMDFCKEFNARTAHIEPGVPVPTLVTVQPDRSFTFITKTPPTTYFLKQAAGIEKGAGKPGHETTGTISLKHVYEIAKIKATDEHMKHISMDCSLTPSAVAGRDRRAADSLNMRPENPQTTNGDCYNEINLPLPSTGPRPSKSNLRARHAQSVIAQLSSIGRVGRRICECTVFSKRLYRMEIRRTETVWLPCTREPLMPRGGDQSNFVFRKTSKSFDAQKKSIAPQGQGSSLAPRFVLAHSSLSPRFPIDASPRKRPLADFFCRAGYKNTDANAVESQGVCFAIHPLYPMATPGTNDILYWTNQDPRESVLFNSWGIVYRYQTVVNPTGQSVTTLYRTIRPGKEDRAAKLEWAANGGLGRVIIGKNTLPMADLVRTDARIHASRVFIGPDGLQYRWRPSSNNTDIVLQDPNGAIVAFFRPTRQTRFQLGDVYGELHFIRSAGSGTIMHPPIMDMVTVTAMLYRFCSAWGL</sequence>
<evidence type="ECO:0000256" key="5">
    <source>
        <dbReference type="SAM" id="MobiDB-lite"/>
    </source>
</evidence>
<dbReference type="InterPro" id="IPR036796">
    <property type="entry name" value="Ribosomal_uL11_N_sf"/>
</dbReference>
<dbReference type="InterPro" id="IPR036769">
    <property type="entry name" value="Ribosomal_uL11_C_sf"/>
</dbReference>
<protein>
    <recommendedName>
        <fullName evidence="11">Ribosomal protein L11</fullName>
    </recommendedName>
</protein>
<reference evidence="9" key="1">
    <citation type="submission" date="2014-09" db="EMBL/GenBank/DDBJ databases">
        <title>Genome sequence of the luminous mushroom Mycena chlorophos for searching fungal bioluminescence genes.</title>
        <authorList>
            <person name="Tanaka Y."/>
            <person name="Kasuga D."/>
            <person name="Oba Y."/>
            <person name="Hase S."/>
            <person name="Sato K."/>
            <person name="Oba Y."/>
            <person name="Sakakibara Y."/>
        </authorList>
    </citation>
    <scope>NUCLEOTIDE SEQUENCE</scope>
</reference>
<dbReference type="NCBIfam" id="TIGR01632">
    <property type="entry name" value="L11_bact"/>
    <property type="match status" value="1"/>
</dbReference>
<dbReference type="PANTHER" id="PTHR11661">
    <property type="entry name" value="60S RIBOSOMAL PROTEIN L12"/>
    <property type="match status" value="1"/>
</dbReference>
<dbReference type="Proteomes" id="UP000815677">
    <property type="component" value="Unassembled WGS sequence"/>
</dbReference>
<dbReference type="Pfam" id="PF00298">
    <property type="entry name" value="Ribosomal_L11"/>
    <property type="match status" value="1"/>
</dbReference>
<evidence type="ECO:0000259" key="8">
    <source>
        <dbReference type="Pfam" id="PF20236"/>
    </source>
</evidence>
<dbReference type="SUPFAM" id="SSF46906">
    <property type="entry name" value="Ribosomal protein L11, C-terminal domain"/>
    <property type="match status" value="1"/>
</dbReference>
<evidence type="ECO:0000256" key="2">
    <source>
        <dbReference type="ARBA" id="ARBA00022980"/>
    </source>
</evidence>
<proteinExistence type="inferred from homology"/>
<feature type="domain" description="Large ribosomal subunit protein uL11 C-terminal" evidence="6">
    <location>
        <begin position="77"/>
        <end position="128"/>
    </location>
</feature>
<gene>
    <name evidence="9" type="ORF">MCHLO_10851</name>
</gene>
<evidence type="ECO:0000259" key="6">
    <source>
        <dbReference type="Pfam" id="PF00298"/>
    </source>
</evidence>
<dbReference type="HAMAP" id="MF_00736">
    <property type="entry name" value="Ribosomal_uL11"/>
    <property type="match status" value="1"/>
</dbReference>
<evidence type="ECO:0000256" key="4">
    <source>
        <dbReference type="RuleBase" id="RU003978"/>
    </source>
</evidence>
<dbReference type="InterPro" id="IPR046528">
    <property type="entry name" value="DUF6593"/>
</dbReference>
<dbReference type="SUPFAM" id="SSF54747">
    <property type="entry name" value="Ribosomal L11/L12e N-terminal domain"/>
    <property type="match status" value="1"/>
</dbReference>
<dbReference type="Pfam" id="PF20236">
    <property type="entry name" value="DUF6593"/>
    <property type="match status" value="1"/>
</dbReference>
<feature type="region of interest" description="Disordered" evidence="5">
    <location>
        <begin position="143"/>
        <end position="162"/>
    </location>
</feature>
<evidence type="ECO:0008006" key="11">
    <source>
        <dbReference type="Google" id="ProtNLM"/>
    </source>
</evidence>
<evidence type="ECO:0000313" key="9">
    <source>
        <dbReference type="EMBL" id="GAT53963.1"/>
    </source>
</evidence>
<accession>A0ABQ0LSB1</accession>
<evidence type="ECO:0000256" key="1">
    <source>
        <dbReference type="ARBA" id="ARBA00010537"/>
    </source>
</evidence>
<keyword evidence="3 4" id="KW-0687">Ribonucleoprotein</keyword>
<dbReference type="InterPro" id="IPR006519">
    <property type="entry name" value="Ribosomal_uL11_bac-typ"/>
</dbReference>
<dbReference type="EMBL" id="DF848493">
    <property type="protein sequence ID" value="GAT53963.1"/>
    <property type="molecule type" value="Genomic_DNA"/>
</dbReference>
<comment type="similarity">
    <text evidence="1 4">Belongs to the universal ribosomal protein uL11 family.</text>
</comment>
<dbReference type="Gene3D" id="3.30.1550.10">
    <property type="entry name" value="Ribosomal protein L11/L12, N-terminal domain"/>
    <property type="match status" value="1"/>
</dbReference>
<dbReference type="Pfam" id="PF03946">
    <property type="entry name" value="Ribosomal_L11_N"/>
    <property type="match status" value="1"/>
</dbReference>
<dbReference type="SMART" id="SM00649">
    <property type="entry name" value="RL11"/>
    <property type="match status" value="1"/>
</dbReference>
<dbReference type="InterPro" id="IPR020784">
    <property type="entry name" value="Ribosomal_uL11_N"/>
</dbReference>
<dbReference type="PANTHER" id="PTHR11661:SF1">
    <property type="entry name" value="LARGE RIBOSOMAL SUBUNIT PROTEIN UL11M"/>
    <property type="match status" value="1"/>
</dbReference>
<evidence type="ECO:0000259" key="7">
    <source>
        <dbReference type="Pfam" id="PF03946"/>
    </source>
</evidence>
<evidence type="ECO:0000313" key="10">
    <source>
        <dbReference type="Proteomes" id="UP000815677"/>
    </source>
</evidence>
<dbReference type="InterPro" id="IPR020783">
    <property type="entry name" value="Ribosomal_uL11_C"/>
</dbReference>
<feature type="domain" description="DUF6593" evidence="8">
    <location>
        <begin position="343"/>
        <end position="463"/>
    </location>
</feature>
<organism evidence="9 10">
    <name type="scientific">Mycena chlorophos</name>
    <name type="common">Agaric fungus</name>
    <name type="synonym">Agaricus chlorophos</name>
    <dbReference type="NCBI Taxonomy" id="658473"/>
    <lineage>
        <taxon>Eukaryota</taxon>
        <taxon>Fungi</taxon>
        <taxon>Dikarya</taxon>
        <taxon>Basidiomycota</taxon>
        <taxon>Agaricomycotina</taxon>
        <taxon>Agaricomycetes</taxon>
        <taxon>Agaricomycetidae</taxon>
        <taxon>Agaricales</taxon>
        <taxon>Marasmiineae</taxon>
        <taxon>Mycenaceae</taxon>
        <taxon>Mycena</taxon>
    </lineage>
</organism>